<dbReference type="GO" id="GO:0003677">
    <property type="term" value="F:DNA binding"/>
    <property type="evidence" value="ECO:0007669"/>
    <property type="project" value="UniProtKB-KW"/>
</dbReference>
<keyword evidence="5" id="KW-0539">Nucleus</keyword>
<evidence type="ECO:0000256" key="6">
    <source>
        <dbReference type="SAM" id="MobiDB-lite"/>
    </source>
</evidence>
<reference evidence="8 9" key="1">
    <citation type="submission" date="2024-09" db="EMBL/GenBank/DDBJ databases">
        <title>Chromosome-scale assembly of Riccia sorocarpa.</title>
        <authorList>
            <person name="Paukszto L."/>
        </authorList>
    </citation>
    <scope>NUCLEOTIDE SEQUENCE [LARGE SCALE GENOMIC DNA]</scope>
    <source>
        <strain evidence="8">LP-2024</strain>
        <tissue evidence="8">Aerial parts of the thallus</tissue>
    </source>
</reference>
<dbReference type="PROSITE" id="PS50811">
    <property type="entry name" value="WRKY"/>
    <property type="match status" value="1"/>
</dbReference>
<evidence type="ECO:0000313" key="8">
    <source>
        <dbReference type="EMBL" id="KAL3702186.1"/>
    </source>
</evidence>
<keyword evidence="9" id="KW-1185">Reference proteome</keyword>
<feature type="compositionally biased region" description="Low complexity" evidence="6">
    <location>
        <begin position="126"/>
        <end position="140"/>
    </location>
</feature>
<feature type="compositionally biased region" description="Polar residues" evidence="6">
    <location>
        <begin position="150"/>
        <end position="163"/>
    </location>
</feature>
<dbReference type="Proteomes" id="UP001633002">
    <property type="component" value="Unassembled WGS sequence"/>
</dbReference>
<evidence type="ECO:0000256" key="3">
    <source>
        <dbReference type="ARBA" id="ARBA00023125"/>
    </source>
</evidence>
<dbReference type="SMART" id="SM00774">
    <property type="entry name" value="WRKY"/>
    <property type="match status" value="1"/>
</dbReference>
<dbReference type="PANTHER" id="PTHR32096">
    <property type="entry name" value="WRKY TRANSCRIPTION FACTOR 30-RELATED-RELATED"/>
    <property type="match status" value="1"/>
</dbReference>
<dbReference type="InterPro" id="IPR036576">
    <property type="entry name" value="WRKY_dom_sf"/>
</dbReference>
<evidence type="ECO:0000313" key="9">
    <source>
        <dbReference type="Proteomes" id="UP001633002"/>
    </source>
</evidence>
<evidence type="ECO:0000259" key="7">
    <source>
        <dbReference type="PROSITE" id="PS50811"/>
    </source>
</evidence>
<evidence type="ECO:0000256" key="2">
    <source>
        <dbReference type="ARBA" id="ARBA00023015"/>
    </source>
</evidence>
<comment type="caution">
    <text evidence="8">The sequence shown here is derived from an EMBL/GenBank/DDBJ whole genome shotgun (WGS) entry which is preliminary data.</text>
</comment>
<dbReference type="Pfam" id="PF03106">
    <property type="entry name" value="WRKY"/>
    <property type="match status" value="1"/>
</dbReference>
<dbReference type="AlphaFoldDB" id="A0ABD3IFD8"/>
<dbReference type="InterPro" id="IPR003657">
    <property type="entry name" value="WRKY_dom"/>
</dbReference>
<feature type="domain" description="WRKY" evidence="7">
    <location>
        <begin position="218"/>
        <end position="275"/>
    </location>
</feature>
<accession>A0ABD3IFD8</accession>
<name>A0ABD3IFD8_9MARC</name>
<keyword evidence="4" id="KW-0804">Transcription</keyword>
<dbReference type="GO" id="GO:0005634">
    <property type="term" value="C:nucleus"/>
    <property type="evidence" value="ECO:0007669"/>
    <property type="project" value="UniProtKB-SubCell"/>
</dbReference>
<feature type="region of interest" description="Disordered" evidence="6">
    <location>
        <begin position="111"/>
        <end position="184"/>
    </location>
</feature>
<dbReference type="Gene3D" id="2.20.25.80">
    <property type="entry name" value="WRKY domain"/>
    <property type="match status" value="1"/>
</dbReference>
<organism evidence="8 9">
    <name type="scientific">Riccia sorocarpa</name>
    <dbReference type="NCBI Taxonomy" id="122646"/>
    <lineage>
        <taxon>Eukaryota</taxon>
        <taxon>Viridiplantae</taxon>
        <taxon>Streptophyta</taxon>
        <taxon>Embryophyta</taxon>
        <taxon>Marchantiophyta</taxon>
        <taxon>Marchantiopsida</taxon>
        <taxon>Marchantiidae</taxon>
        <taxon>Marchantiales</taxon>
        <taxon>Ricciaceae</taxon>
        <taxon>Riccia</taxon>
    </lineage>
</organism>
<proteinExistence type="predicted"/>
<dbReference type="SUPFAM" id="SSF118290">
    <property type="entry name" value="WRKY DNA-binding domain"/>
    <property type="match status" value="1"/>
</dbReference>
<comment type="subcellular location">
    <subcellularLocation>
        <location evidence="1">Nucleus</location>
    </subcellularLocation>
</comment>
<evidence type="ECO:0000256" key="5">
    <source>
        <dbReference type="ARBA" id="ARBA00023242"/>
    </source>
</evidence>
<protein>
    <recommendedName>
        <fullName evidence="7">WRKY domain-containing protein</fullName>
    </recommendedName>
</protein>
<sequence length="528" mass="57095">MDLKALELEREVRSEALSGCEQVRNVESQIRRAPVGGLVGVTITEGGEMARALRTRILDASTVIVEKFNRVIQLLSSSTTTGNPSSSSSGAGAGDLCSHELVNITRISELNLSSNPGSPEHNTDHSSSLSPSSGPTPRGSAELRFESSHHVTTGSTQVATTSLDSDEDTLPSPARRAPAADFDEKKLEKKRRKFLPKYETRQRVVWTGDTANEPVPPEDGYTWRKYGQKDIKESMFPRSYYRCTHKTELGCPASKTVQRSDQDPDFYVVIYKGKHICPPVERHIIQMTPENSTIITLIPPSYYPPDIPTGSGQSGGVGNPFFPAPSENPFGSSTTPINSVPTINPPPSTASPSIDSTQLGYPCFSSTSAENKPLLDSSVLRSLFAEIDQSSSDLRLDIMQSQQYEQQGGIPTTDSASGHISQSMEPGIAGIESLFNEAPEQTGSIYDFQLSHCEQSPSTTSATGSYSGTPPLLLSPLTDVTMMFGADSEFPSSFTTTWMGVTSSMSQSQLHGSSCGMEDEMNSYATFR</sequence>
<gene>
    <name evidence="8" type="ORF">R1sor_020208</name>
</gene>
<dbReference type="PANTHER" id="PTHR32096:SF146">
    <property type="entry name" value="WRKY TRANSCRIPTION FACTOR 19-RELATED"/>
    <property type="match status" value="1"/>
</dbReference>
<dbReference type="EMBL" id="JBJQOH010000001">
    <property type="protein sequence ID" value="KAL3702186.1"/>
    <property type="molecule type" value="Genomic_DNA"/>
</dbReference>
<keyword evidence="2" id="KW-0805">Transcription regulation</keyword>
<evidence type="ECO:0000256" key="4">
    <source>
        <dbReference type="ARBA" id="ARBA00023163"/>
    </source>
</evidence>
<evidence type="ECO:0000256" key="1">
    <source>
        <dbReference type="ARBA" id="ARBA00004123"/>
    </source>
</evidence>
<dbReference type="InterPro" id="IPR044810">
    <property type="entry name" value="WRKY_plant"/>
</dbReference>
<keyword evidence="3" id="KW-0238">DNA-binding</keyword>